<dbReference type="SMART" id="SM00899">
    <property type="entry name" value="FeoA"/>
    <property type="match status" value="1"/>
</dbReference>
<dbReference type="SUPFAM" id="SSF50037">
    <property type="entry name" value="C-terminal domain of transcriptional repressors"/>
    <property type="match status" value="1"/>
</dbReference>
<dbReference type="AlphaFoldDB" id="A0A512M6R2"/>
<evidence type="ECO:0000256" key="1">
    <source>
        <dbReference type="ARBA" id="ARBA00023004"/>
    </source>
</evidence>
<evidence type="ECO:0000259" key="2">
    <source>
        <dbReference type="SMART" id="SM00899"/>
    </source>
</evidence>
<proteinExistence type="predicted"/>
<keyword evidence="1" id="KW-0408">Iron</keyword>
<gene>
    <name evidence="3" type="ORF">BGE01nite_17180</name>
</gene>
<name>A0A512M6R2_9BACT</name>
<dbReference type="PANTHER" id="PTHR42954">
    <property type="entry name" value="FE(2+) TRANSPORT PROTEIN A"/>
    <property type="match status" value="1"/>
</dbReference>
<evidence type="ECO:0000313" key="4">
    <source>
        <dbReference type="Proteomes" id="UP000321577"/>
    </source>
</evidence>
<sequence length="74" mass="7862">MAQLPVGSSALIQSLPTGRVGLTRLRELGLTPGVKVLVVRRAPLGEPLEIRVRGSNIAMRNHEAADIVITPVEA</sequence>
<dbReference type="InterPro" id="IPR008988">
    <property type="entry name" value="Transcriptional_repressor_C"/>
</dbReference>
<keyword evidence="4" id="KW-1185">Reference proteome</keyword>
<dbReference type="PANTHER" id="PTHR42954:SF2">
    <property type="entry name" value="FE(2+) TRANSPORT PROTEIN A"/>
    <property type="match status" value="1"/>
</dbReference>
<protein>
    <recommendedName>
        <fullName evidence="2">Ferrous iron transporter FeoA-like domain-containing protein</fullName>
    </recommendedName>
</protein>
<dbReference type="InterPro" id="IPR007167">
    <property type="entry name" value="Fe-transptr_FeoA-like"/>
</dbReference>
<dbReference type="Proteomes" id="UP000321577">
    <property type="component" value="Unassembled WGS sequence"/>
</dbReference>
<dbReference type="InterPro" id="IPR038157">
    <property type="entry name" value="FeoA_core_dom"/>
</dbReference>
<dbReference type="Gene3D" id="2.30.30.90">
    <property type="match status" value="1"/>
</dbReference>
<accession>A0A512M6R2</accession>
<dbReference type="InterPro" id="IPR052713">
    <property type="entry name" value="FeoA"/>
</dbReference>
<organism evidence="3 4">
    <name type="scientific">Brevifollis gellanilyticus</name>
    <dbReference type="NCBI Taxonomy" id="748831"/>
    <lineage>
        <taxon>Bacteria</taxon>
        <taxon>Pseudomonadati</taxon>
        <taxon>Verrucomicrobiota</taxon>
        <taxon>Verrucomicrobiia</taxon>
        <taxon>Verrucomicrobiales</taxon>
        <taxon>Verrucomicrobiaceae</taxon>
    </lineage>
</organism>
<reference evidence="3 4" key="1">
    <citation type="submission" date="2019-07" db="EMBL/GenBank/DDBJ databases">
        <title>Whole genome shotgun sequence of Brevifollis gellanilyticus NBRC 108608.</title>
        <authorList>
            <person name="Hosoyama A."/>
            <person name="Uohara A."/>
            <person name="Ohji S."/>
            <person name="Ichikawa N."/>
        </authorList>
    </citation>
    <scope>NUCLEOTIDE SEQUENCE [LARGE SCALE GENOMIC DNA]</scope>
    <source>
        <strain evidence="3 4">NBRC 108608</strain>
    </source>
</reference>
<dbReference type="GO" id="GO:0046914">
    <property type="term" value="F:transition metal ion binding"/>
    <property type="evidence" value="ECO:0007669"/>
    <property type="project" value="InterPro"/>
</dbReference>
<dbReference type="Pfam" id="PF04023">
    <property type="entry name" value="FeoA"/>
    <property type="match status" value="1"/>
</dbReference>
<evidence type="ECO:0000313" key="3">
    <source>
        <dbReference type="EMBL" id="GEP42427.1"/>
    </source>
</evidence>
<comment type="caution">
    <text evidence="3">The sequence shown here is derived from an EMBL/GenBank/DDBJ whole genome shotgun (WGS) entry which is preliminary data.</text>
</comment>
<dbReference type="EMBL" id="BKAG01000009">
    <property type="protein sequence ID" value="GEP42427.1"/>
    <property type="molecule type" value="Genomic_DNA"/>
</dbReference>
<feature type="domain" description="Ferrous iron transporter FeoA-like" evidence="2">
    <location>
        <begin position="1"/>
        <end position="71"/>
    </location>
</feature>